<evidence type="ECO:0008006" key="4">
    <source>
        <dbReference type="Google" id="ProtNLM"/>
    </source>
</evidence>
<gene>
    <name evidence="2" type="ORF">CLUG_02079</name>
</gene>
<keyword evidence="1" id="KW-1133">Transmembrane helix</keyword>
<dbReference type="Proteomes" id="UP000007703">
    <property type="component" value="Unassembled WGS sequence"/>
</dbReference>
<dbReference type="InParanoid" id="C4Y1J7"/>
<evidence type="ECO:0000256" key="1">
    <source>
        <dbReference type="SAM" id="Phobius"/>
    </source>
</evidence>
<accession>C4Y1J7</accession>
<evidence type="ECO:0000313" key="2">
    <source>
        <dbReference type="EMBL" id="EEQ37956.1"/>
    </source>
</evidence>
<dbReference type="EMBL" id="CH408077">
    <property type="protein sequence ID" value="EEQ37956.1"/>
    <property type="molecule type" value="Genomic_DNA"/>
</dbReference>
<protein>
    <recommendedName>
        <fullName evidence="4">Transmembrane protein</fullName>
    </recommendedName>
</protein>
<dbReference type="KEGG" id="clu:CLUG_02079"/>
<name>C4Y1J7_CLAL4</name>
<evidence type="ECO:0000313" key="3">
    <source>
        <dbReference type="Proteomes" id="UP000007703"/>
    </source>
</evidence>
<dbReference type="HOGENOM" id="CLU_1234881_0_0_1"/>
<sequence length="224" mass="25660">MKWFFSTPRCTRPDWAAAHACCAALRSCVQEQRDQSQGFRPSGLHKQDKKLRNWSALCFPHYVIYYFFSLPLFFASVFPQAYCPAFWRGFISPDAQNCACAASCKSCRYHFLKQRFGDRCLRPNAELRFSANPEFPRYPRSVMCVSGHTLTLVFSTTWRMTRASHTRRDKTSVAASAACRVVQTYWGTGPTGLSSGQGYFFRTIFFAAALGIVVLDSWVERMER</sequence>
<organism evidence="2 3">
    <name type="scientific">Clavispora lusitaniae (strain ATCC 42720)</name>
    <name type="common">Yeast</name>
    <name type="synonym">Candida lusitaniae</name>
    <dbReference type="NCBI Taxonomy" id="306902"/>
    <lineage>
        <taxon>Eukaryota</taxon>
        <taxon>Fungi</taxon>
        <taxon>Dikarya</taxon>
        <taxon>Ascomycota</taxon>
        <taxon>Saccharomycotina</taxon>
        <taxon>Pichiomycetes</taxon>
        <taxon>Metschnikowiaceae</taxon>
        <taxon>Clavispora</taxon>
    </lineage>
</organism>
<keyword evidence="1" id="KW-0472">Membrane</keyword>
<reference evidence="2 3" key="1">
    <citation type="journal article" date="2009" name="Nature">
        <title>Evolution of pathogenicity and sexual reproduction in eight Candida genomes.</title>
        <authorList>
            <person name="Butler G."/>
            <person name="Rasmussen M.D."/>
            <person name="Lin M.F."/>
            <person name="Santos M.A."/>
            <person name="Sakthikumar S."/>
            <person name="Munro C.A."/>
            <person name="Rheinbay E."/>
            <person name="Grabherr M."/>
            <person name="Forche A."/>
            <person name="Reedy J.L."/>
            <person name="Agrafioti I."/>
            <person name="Arnaud M.B."/>
            <person name="Bates S."/>
            <person name="Brown A.J."/>
            <person name="Brunke S."/>
            <person name="Costanzo M.C."/>
            <person name="Fitzpatrick D.A."/>
            <person name="de Groot P.W."/>
            <person name="Harris D."/>
            <person name="Hoyer L.L."/>
            <person name="Hube B."/>
            <person name="Klis F.M."/>
            <person name="Kodira C."/>
            <person name="Lennard N."/>
            <person name="Logue M.E."/>
            <person name="Martin R."/>
            <person name="Neiman A.M."/>
            <person name="Nikolaou E."/>
            <person name="Quail M.A."/>
            <person name="Quinn J."/>
            <person name="Santos M.C."/>
            <person name="Schmitzberger F.F."/>
            <person name="Sherlock G."/>
            <person name="Shah P."/>
            <person name="Silverstein K.A."/>
            <person name="Skrzypek M.S."/>
            <person name="Soll D."/>
            <person name="Staggs R."/>
            <person name="Stansfield I."/>
            <person name="Stumpf M.P."/>
            <person name="Sudbery P.E."/>
            <person name="Srikantha T."/>
            <person name="Zeng Q."/>
            <person name="Berman J."/>
            <person name="Berriman M."/>
            <person name="Heitman J."/>
            <person name="Gow N.A."/>
            <person name="Lorenz M.C."/>
            <person name="Birren B.W."/>
            <person name="Kellis M."/>
            <person name="Cuomo C.A."/>
        </authorList>
    </citation>
    <scope>NUCLEOTIDE SEQUENCE [LARGE SCALE GENOMIC DNA]</scope>
    <source>
        <strain evidence="2 3">ATCC 42720</strain>
    </source>
</reference>
<proteinExistence type="predicted"/>
<dbReference type="VEuPathDB" id="FungiDB:CLUG_02079"/>
<dbReference type="AlphaFoldDB" id="C4Y1J7"/>
<keyword evidence="1" id="KW-0812">Transmembrane</keyword>
<feature type="transmembrane region" description="Helical" evidence="1">
    <location>
        <begin position="54"/>
        <end position="78"/>
    </location>
</feature>
<feature type="transmembrane region" description="Helical" evidence="1">
    <location>
        <begin position="199"/>
        <end position="219"/>
    </location>
</feature>